<accession>A0ABQ6L7G8</accession>
<protein>
    <submittedName>
        <fullName evidence="1">Unnamed protein product</fullName>
    </submittedName>
</protein>
<proteinExistence type="predicted"/>
<name>A0ABQ6L7G8_ASPOZ</name>
<keyword evidence="2" id="KW-1185">Reference proteome</keyword>
<reference evidence="1" key="1">
    <citation type="submission" date="2023-04" db="EMBL/GenBank/DDBJ databases">
        <title>Aspergillus oryzae var. brunneus NBRC 4377.</title>
        <authorList>
            <person name="Ichikawa N."/>
            <person name="Sato H."/>
            <person name="Tonouchi N."/>
        </authorList>
    </citation>
    <scope>NUCLEOTIDE SEQUENCE</scope>
    <source>
        <strain evidence="1">NBRC 4377</strain>
    </source>
</reference>
<comment type="caution">
    <text evidence="1">The sequence shown here is derived from an EMBL/GenBank/DDBJ whole genome shotgun (WGS) entry which is preliminary data.</text>
</comment>
<evidence type="ECO:0000313" key="2">
    <source>
        <dbReference type="Proteomes" id="UP001165189"/>
    </source>
</evidence>
<dbReference type="EMBL" id="BSYB01000078">
    <property type="protein sequence ID" value="GMG53974.1"/>
    <property type="molecule type" value="Genomic_DNA"/>
</dbReference>
<sequence length="199" mass="21919">MTASDTVPIGRLILFRYQHQASFSLAMIRKSREYQKHHRHPRDCVSAPPTIGAAMMASDSTHAINPANTGRLLSGRIWARTAKQPASSPANPRPVTALPTINIVDEAAVAQSTEPTRNITLLVIKTILIEKSVYSFANPNWNAQVQSRNAEEYHPTSARVWKWLVMLGTAVATMLASRPPRIRITHSAITVNQNLVPVG</sequence>
<dbReference type="Proteomes" id="UP001165189">
    <property type="component" value="Unassembled WGS sequence"/>
</dbReference>
<organism evidence="1 2">
    <name type="scientific">Aspergillus oryzae var. brunneus</name>
    <dbReference type="NCBI Taxonomy" id="332754"/>
    <lineage>
        <taxon>Eukaryota</taxon>
        <taxon>Fungi</taxon>
        <taxon>Dikarya</taxon>
        <taxon>Ascomycota</taxon>
        <taxon>Pezizomycotina</taxon>
        <taxon>Eurotiomycetes</taxon>
        <taxon>Eurotiomycetidae</taxon>
        <taxon>Eurotiales</taxon>
        <taxon>Aspergillaceae</taxon>
        <taxon>Aspergillus</taxon>
        <taxon>Aspergillus subgen. Circumdati</taxon>
    </lineage>
</organism>
<gene>
    <name evidence="1" type="ORF">Aory05_001223400</name>
</gene>
<evidence type="ECO:0000313" key="1">
    <source>
        <dbReference type="EMBL" id="GMG53974.1"/>
    </source>
</evidence>